<evidence type="ECO:0000259" key="2">
    <source>
        <dbReference type="Pfam" id="PF12849"/>
    </source>
</evidence>
<organism evidence="3 4">
    <name type="scientific">Sphingobacterium arenae</name>
    <dbReference type="NCBI Taxonomy" id="1280598"/>
    <lineage>
        <taxon>Bacteria</taxon>
        <taxon>Pseudomonadati</taxon>
        <taxon>Bacteroidota</taxon>
        <taxon>Sphingobacteriia</taxon>
        <taxon>Sphingobacteriales</taxon>
        <taxon>Sphingobacteriaceae</taxon>
        <taxon>Sphingobacterium</taxon>
    </lineage>
</organism>
<protein>
    <submittedName>
        <fullName evidence="3">Substrate-binding domain-containing protein</fullName>
    </submittedName>
</protein>
<sequence length="319" mass="35273">MKKIVNICFLAILVTSMVGCSTCSRTDKKHSAADEAGVRDGSKEDILVGVLNLVVDETVLPLVKEQEEVFLSAYPNAKLNIIAQPELLAVRELLSNEAAVGVLARELNEEENDYFKKRSIKPRIFSVWTDAIVVINNTKLADTTVTISYLVQAMKGESADRRKIVFDNLNSSTFRHLKELGKLDKVAGNFVEVQDGSEKVLEAVANDPNKIGILGYNVYLDLISSFPNKNNIRILSVQNTVGEGADNKYYKPSQSTIAAEQYPLRRMFYVQNYQPNLGLGIGFSAFLTGDRGQRIVLKSGLVPATMPGRDIIIRDDISL</sequence>
<dbReference type="RefSeq" id="WP_190310515.1">
    <property type="nucleotide sequence ID" value="NZ_JACNYK010000006.1"/>
</dbReference>
<dbReference type="Pfam" id="PF12849">
    <property type="entry name" value="PBP_like_2"/>
    <property type="match status" value="1"/>
</dbReference>
<keyword evidence="1" id="KW-0732">Signal</keyword>
<evidence type="ECO:0000256" key="1">
    <source>
        <dbReference type="ARBA" id="ARBA00022729"/>
    </source>
</evidence>
<dbReference type="SUPFAM" id="SSF53850">
    <property type="entry name" value="Periplasmic binding protein-like II"/>
    <property type="match status" value="1"/>
</dbReference>
<dbReference type="Gene3D" id="3.40.190.10">
    <property type="entry name" value="Periplasmic binding protein-like II"/>
    <property type="match status" value="2"/>
</dbReference>
<keyword evidence="4" id="KW-1185">Reference proteome</keyword>
<proteinExistence type="predicted"/>
<dbReference type="InterPro" id="IPR050811">
    <property type="entry name" value="Phosphate_ABC_transporter"/>
</dbReference>
<dbReference type="PROSITE" id="PS51257">
    <property type="entry name" value="PROKAR_LIPOPROTEIN"/>
    <property type="match status" value="1"/>
</dbReference>
<evidence type="ECO:0000313" key="3">
    <source>
        <dbReference type="EMBL" id="MBD1427362.1"/>
    </source>
</evidence>
<comment type="caution">
    <text evidence="3">The sequence shown here is derived from an EMBL/GenBank/DDBJ whole genome shotgun (WGS) entry which is preliminary data.</text>
</comment>
<reference evidence="3 4" key="1">
    <citation type="submission" date="2020-08" db="EMBL/GenBank/DDBJ databases">
        <title>Sphingobacterium sp. DN00404 isolated from aquaculture water.</title>
        <authorList>
            <person name="Zhang M."/>
        </authorList>
    </citation>
    <scope>NUCLEOTIDE SEQUENCE [LARGE SCALE GENOMIC DNA]</scope>
    <source>
        <strain evidence="3 4">KCTC 32294</strain>
    </source>
</reference>
<name>A0ABR7Y7X7_9SPHI</name>
<dbReference type="EMBL" id="JACNYK010000006">
    <property type="protein sequence ID" value="MBD1427362.1"/>
    <property type="molecule type" value="Genomic_DNA"/>
</dbReference>
<feature type="domain" description="PBP" evidence="2">
    <location>
        <begin position="51"/>
        <end position="290"/>
    </location>
</feature>
<dbReference type="Proteomes" id="UP000606494">
    <property type="component" value="Unassembled WGS sequence"/>
</dbReference>
<gene>
    <name evidence="3" type="ORF">H8B17_17420</name>
</gene>
<dbReference type="PANTHER" id="PTHR30570:SF1">
    <property type="entry name" value="PHOSPHATE-BINDING PROTEIN PSTS"/>
    <property type="match status" value="1"/>
</dbReference>
<evidence type="ECO:0000313" key="4">
    <source>
        <dbReference type="Proteomes" id="UP000606494"/>
    </source>
</evidence>
<accession>A0ABR7Y7X7</accession>
<dbReference type="InterPro" id="IPR024370">
    <property type="entry name" value="PBP_domain"/>
</dbReference>
<dbReference type="PANTHER" id="PTHR30570">
    <property type="entry name" value="PERIPLASMIC PHOSPHATE BINDING COMPONENT OF PHOSPHATE ABC TRANSPORTER"/>
    <property type="match status" value="1"/>
</dbReference>